<dbReference type="AlphaFoldDB" id="A0A1T5B3V1"/>
<reference evidence="2 3" key="1">
    <citation type="submission" date="2017-02" db="EMBL/GenBank/DDBJ databases">
        <authorList>
            <person name="Peterson S.W."/>
        </authorList>
    </citation>
    <scope>NUCLEOTIDE SEQUENCE [LARGE SCALE GENOMIC DNA]</scope>
    <source>
        <strain evidence="2 3">DSM 22899</strain>
    </source>
</reference>
<dbReference type="EMBL" id="FUYS01000002">
    <property type="protein sequence ID" value="SKB41938.1"/>
    <property type="molecule type" value="Genomic_DNA"/>
</dbReference>
<keyword evidence="1" id="KW-0812">Transmembrane</keyword>
<evidence type="ECO:0000256" key="1">
    <source>
        <dbReference type="SAM" id="Phobius"/>
    </source>
</evidence>
<evidence type="ECO:0000313" key="3">
    <source>
        <dbReference type="Proteomes" id="UP000190541"/>
    </source>
</evidence>
<dbReference type="STRING" id="623280.SAMN05660226_01332"/>
<organism evidence="2 3">
    <name type="scientific">Parapedobacter luteus</name>
    <dbReference type="NCBI Taxonomy" id="623280"/>
    <lineage>
        <taxon>Bacteria</taxon>
        <taxon>Pseudomonadati</taxon>
        <taxon>Bacteroidota</taxon>
        <taxon>Sphingobacteriia</taxon>
        <taxon>Sphingobacteriales</taxon>
        <taxon>Sphingobacteriaceae</taxon>
        <taxon>Parapedobacter</taxon>
    </lineage>
</organism>
<name>A0A1T5B3V1_9SPHI</name>
<dbReference type="InterPro" id="IPR019734">
    <property type="entry name" value="TPR_rpt"/>
</dbReference>
<keyword evidence="3" id="KW-1185">Reference proteome</keyword>
<dbReference type="Gene3D" id="1.25.40.10">
    <property type="entry name" value="Tetratricopeptide repeat domain"/>
    <property type="match status" value="2"/>
</dbReference>
<sequence length="290" mass="34678">MCISVFYYRQVVVVIRNILYLLSLIYFLVGCQNPTDHSVALNIDLHKQQGIIKKYLLDSARQYSYYSKEWQKYIDMGLQEDSTIAYLWQQKAMPLFKQGKYELGMQYLDKAVYYDRSSWLSYRAFIKCIFAKTYRAAIADFEECMSYDGNSHVMDHSYRFYIALSLLQLNEFQNAEALFKEEIDQMQKERGEEWVHHLELFYYGISLYEQRKYESAVEAFDRALNNYHRFSDVKYYKAISLAHLGKTEEASAILEEAKFDRSDGYTITEDNVIYERYPYQVRWDQHGLHQ</sequence>
<dbReference type="SMART" id="SM00028">
    <property type="entry name" value="TPR"/>
    <property type="match status" value="4"/>
</dbReference>
<dbReference type="SUPFAM" id="SSF48452">
    <property type="entry name" value="TPR-like"/>
    <property type="match status" value="1"/>
</dbReference>
<gene>
    <name evidence="2" type="ORF">SAMN05660226_01332</name>
</gene>
<dbReference type="Pfam" id="PF13432">
    <property type="entry name" value="TPR_16"/>
    <property type="match status" value="1"/>
</dbReference>
<proteinExistence type="predicted"/>
<protein>
    <submittedName>
        <fullName evidence="2">Anaphase-promoting complex, cyclosome, subunit 3</fullName>
    </submittedName>
</protein>
<keyword evidence="1" id="KW-0472">Membrane</keyword>
<dbReference type="InterPro" id="IPR011990">
    <property type="entry name" value="TPR-like_helical_dom_sf"/>
</dbReference>
<feature type="transmembrane region" description="Helical" evidence="1">
    <location>
        <begin position="7"/>
        <end position="29"/>
    </location>
</feature>
<evidence type="ECO:0000313" key="2">
    <source>
        <dbReference type="EMBL" id="SKB41938.1"/>
    </source>
</evidence>
<keyword evidence="1" id="KW-1133">Transmembrane helix</keyword>
<dbReference type="Proteomes" id="UP000190541">
    <property type="component" value="Unassembled WGS sequence"/>
</dbReference>
<accession>A0A1T5B3V1</accession>